<accession>A0A501WH80</accession>
<feature type="transmembrane region" description="Helical" evidence="1">
    <location>
        <begin position="54"/>
        <end position="74"/>
    </location>
</feature>
<evidence type="ECO:0000313" key="3">
    <source>
        <dbReference type="Proteomes" id="UP000319255"/>
    </source>
</evidence>
<keyword evidence="1" id="KW-0472">Membrane</keyword>
<dbReference type="EMBL" id="VFRP01000016">
    <property type="protein sequence ID" value="TPE49243.1"/>
    <property type="molecule type" value="Genomic_DNA"/>
</dbReference>
<protein>
    <submittedName>
        <fullName evidence="2">Uncharacterized protein</fullName>
    </submittedName>
</protein>
<sequence length="146" mass="16067">MNTGHASLARWKLRHTVVVVIGILLNLAYCFPLLVAPDWTLALFGIPREGTTFWPRLVGGLLILISTFYVPMTVDLDRYRIFAWLSILPSRTFGATFLFVAVLGFGFAGGFLVPALIDAGIAIASLYCMIHVVRIEQALATGRSVR</sequence>
<reference evidence="2 3" key="1">
    <citation type="submission" date="2019-06" db="EMBL/GenBank/DDBJ databases">
        <title>A novel bacterium of genus Amaricoccus, isolated from marine sediment.</title>
        <authorList>
            <person name="Huang H."/>
            <person name="Mo K."/>
            <person name="Hu Y."/>
        </authorList>
    </citation>
    <scope>NUCLEOTIDE SEQUENCE [LARGE SCALE GENOMIC DNA]</scope>
    <source>
        <strain evidence="2 3">HB172011</strain>
    </source>
</reference>
<proteinExistence type="predicted"/>
<organism evidence="2 3">
    <name type="scientific">Amaricoccus solimangrovi</name>
    <dbReference type="NCBI Taxonomy" id="2589815"/>
    <lineage>
        <taxon>Bacteria</taxon>
        <taxon>Pseudomonadati</taxon>
        <taxon>Pseudomonadota</taxon>
        <taxon>Alphaproteobacteria</taxon>
        <taxon>Rhodobacterales</taxon>
        <taxon>Paracoccaceae</taxon>
        <taxon>Amaricoccus</taxon>
    </lineage>
</organism>
<gene>
    <name evidence="2" type="ORF">FJM51_15280</name>
</gene>
<evidence type="ECO:0000313" key="2">
    <source>
        <dbReference type="EMBL" id="TPE49243.1"/>
    </source>
</evidence>
<dbReference type="OrthoDB" id="6168062at2"/>
<dbReference type="Proteomes" id="UP000319255">
    <property type="component" value="Unassembled WGS sequence"/>
</dbReference>
<name>A0A501WH80_9RHOB</name>
<keyword evidence="1" id="KW-1133">Transmembrane helix</keyword>
<comment type="caution">
    <text evidence="2">The sequence shown here is derived from an EMBL/GenBank/DDBJ whole genome shotgun (WGS) entry which is preliminary data.</text>
</comment>
<evidence type="ECO:0000256" key="1">
    <source>
        <dbReference type="SAM" id="Phobius"/>
    </source>
</evidence>
<feature type="transmembrane region" description="Helical" evidence="1">
    <location>
        <begin position="111"/>
        <end position="133"/>
    </location>
</feature>
<keyword evidence="1" id="KW-0812">Transmembrane</keyword>
<feature type="transmembrane region" description="Helical" evidence="1">
    <location>
        <begin position="81"/>
        <end position="105"/>
    </location>
</feature>
<dbReference type="AlphaFoldDB" id="A0A501WH80"/>
<dbReference type="RefSeq" id="WP_140455008.1">
    <property type="nucleotide sequence ID" value="NZ_VFRP01000016.1"/>
</dbReference>
<keyword evidence="3" id="KW-1185">Reference proteome</keyword>
<feature type="transmembrane region" description="Helical" evidence="1">
    <location>
        <begin position="12"/>
        <end position="34"/>
    </location>
</feature>